<dbReference type="InterPro" id="IPR007110">
    <property type="entry name" value="Ig-like_dom"/>
</dbReference>
<dbReference type="Proteomes" id="UP000261560">
    <property type="component" value="Unplaced"/>
</dbReference>
<accession>A0A3B3BS11</accession>
<dbReference type="PANTHER" id="PTHR12231">
    <property type="entry name" value="CTX-RELATED TYPE I TRANSMEMBRANE PROTEIN"/>
    <property type="match status" value="1"/>
</dbReference>
<evidence type="ECO:0000259" key="7">
    <source>
        <dbReference type="PROSITE" id="PS50853"/>
    </source>
</evidence>
<evidence type="ECO:0000256" key="1">
    <source>
        <dbReference type="ARBA" id="ARBA00022729"/>
    </source>
</evidence>
<evidence type="ECO:0000256" key="2">
    <source>
        <dbReference type="ARBA" id="ARBA00022737"/>
    </source>
</evidence>
<dbReference type="SMART" id="SM00408">
    <property type="entry name" value="IGc2"/>
    <property type="match status" value="2"/>
</dbReference>
<dbReference type="InterPro" id="IPR003961">
    <property type="entry name" value="FN3_dom"/>
</dbReference>
<dbReference type="PaxDb" id="30732-ENSOMEP00000008416"/>
<reference evidence="8" key="2">
    <citation type="submission" date="2025-09" db="UniProtKB">
        <authorList>
            <consortium name="Ensembl"/>
        </authorList>
    </citation>
    <scope>IDENTIFICATION</scope>
</reference>
<evidence type="ECO:0000259" key="6">
    <source>
        <dbReference type="PROSITE" id="PS50835"/>
    </source>
</evidence>
<dbReference type="PRINTS" id="PR00014">
    <property type="entry name" value="FNTYPEIII"/>
</dbReference>
<dbReference type="FunFam" id="2.60.40.10:FF:000032">
    <property type="entry name" value="palladin isoform X1"/>
    <property type="match status" value="1"/>
</dbReference>
<dbReference type="InterPro" id="IPR036179">
    <property type="entry name" value="Ig-like_dom_sf"/>
</dbReference>
<dbReference type="Gene3D" id="2.60.40.10">
    <property type="entry name" value="Immunoglobulins"/>
    <property type="match status" value="5"/>
</dbReference>
<sequence>FQPYRLSCCRRISSSSTSRKCFCYSLLKRLMRGKQMQLPVALTPVRTRRSPLTQRGDLKWFPADAKFFSCRSESVLDSASSFIAFPESACVIVSPVCVIAVPPVLSVFQQSFNATADYQESVTFTCITSGSPEPAVTWHSRKGQQLEPSEQYILDKKGDGRSTLTIRNIRQADGGAYACKATNKAGSQERELFLKVFVQPHITQLKNVTAVEGSAAMISCVAEGEPLPDISWRRASDGQTFMDGVKVETARMSICLRAGAPITVAVFCRLKHISSNVPKFLTNQSIFYSWEGNPVNISCDVMSNPPATMLWRRERFTISEVTPNMHIHRAEGRSVLEVTPMSDRDFGRYNCTARNNIGVRYQEFILAQADVPSNPYSVRLSAVSQRLATVTFLKPDSHGGVPISYYLVQYKEVGSQDWRDVKSHSVQTTVVLTGLEPNTTYEVRVAAVNGKGQGEFSHTESFQTLAIREPSPPAVHGQKGIGKAYRLGLVKQDDGGMPIVEYIVKYKTDKEEQWMTKLVPGANDFALLQPLQWNTKYEVEITARNVKGLSEPTFYQFFMPQKPDVTAESLFSGLGYGAVVGLGLGALLLLLVLVDVSCFFLRHCGLLMCITRSLCSKKTATSSKGKEMEEGKAAYLKLPLKEENGKESLKPDTIEIKVHGDNSLHIKPDDSKA</sequence>
<dbReference type="FunFam" id="2.60.40.10:FF:000436">
    <property type="entry name" value="Neural cell adhesion molecule 2"/>
    <property type="match status" value="1"/>
</dbReference>
<protein>
    <submittedName>
        <fullName evidence="8">Neural cell adhesion molecule 2</fullName>
    </submittedName>
</protein>
<dbReference type="Pfam" id="PF07679">
    <property type="entry name" value="I-set"/>
    <property type="match status" value="1"/>
</dbReference>
<dbReference type="FunFam" id="2.60.40.10:FF:000450">
    <property type="entry name" value="Neural cell adhesion molecule 2"/>
    <property type="match status" value="1"/>
</dbReference>
<feature type="transmembrane region" description="Helical" evidence="5">
    <location>
        <begin position="574"/>
        <end position="601"/>
    </location>
</feature>
<keyword evidence="9" id="KW-1185">Reference proteome</keyword>
<proteinExistence type="predicted"/>
<keyword evidence="1" id="KW-0732">Signal</keyword>
<dbReference type="InterPro" id="IPR036116">
    <property type="entry name" value="FN3_sf"/>
</dbReference>
<feature type="domain" description="Fibronectin type-III" evidence="7">
    <location>
        <begin position="374"/>
        <end position="467"/>
    </location>
</feature>
<evidence type="ECO:0000313" key="8">
    <source>
        <dbReference type="Ensembl" id="ENSOMEP00000008416.1"/>
    </source>
</evidence>
<dbReference type="PROSITE" id="PS50835">
    <property type="entry name" value="IG_LIKE"/>
    <property type="match status" value="3"/>
</dbReference>
<evidence type="ECO:0000256" key="5">
    <source>
        <dbReference type="SAM" id="Phobius"/>
    </source>
</evidence>
<evidence type="ECO:0000256" key="4">
    <source>
        <dbReference type="ARBA" id="ARBA00023319"/>
    </source>
</evidence>
<keyword evidence="5" id="KW-1133">Transmembrane helix</keyword>
<evidence type="ECO:0000313" key="9">
    <source>
        <dbReference type="Proteomes" id="UP000261560"/>
    </source>
</evidence>
<dbReference type="SMART" id="SM00409">
    <property type="entry name" value="IG"/>
    <property type="match status" value="3"/>
</dbReference>
<dbReference type="InterPro" id="IPR013783">
    <property type="entry name" value="Ig-like_fold"/>
</dbReference>
<evidence type="ECO:0000256" key="3">
    <source>
        <dbReference type="ARBA" id="ARBA00023157"/>
    </source>
</evidence>
<dbReference type="GeneTree" id="ENSGT00940000157860"/>
<dbReference type="InterPro" id="IPR003598">
    <property type="entry name" value="Ig_sub2"/>
</dbReference>
<keyword evidence="4" id="KW-0393">Immunoglobulin domain</keyword>
<dbReference type="CDD" id="cd00063">
    <property type="entry name" value="FN3"/>
    <property type="match status" value="2"/>
</dbReference>
<dbReference type="CDD" id="cd00096">
    <property type="entry name" value="Ig"/>
    <property type="match status" value="1"/>
</dbReference>
<dbReference type="InterPro" id="IPR013098">
    <property type="entry name" value="Ig_I-set"/>
</dbReference>
<dbReference type="PROSITE" id="PS50853">
    <property type="entry name" value="FN3"/>
    <property type="match status" value="2"/>
</dbReference>
<dbReference type="GO" id="GO:0043005">
    <property type="term" value="C:neuron projection"/>
    <property type="evidence" value="ECO:0007669"/>
    <property type="project" value="TreeGrafter"/>
</dbReference>
<dbReference type="STRING" id="30732.ENSOMEP00000008416"/>
<dbReference type="SMART" id="SM00060">
    <property type="entry name" value="FN3"/>
    <property type="match status" value="2"/>
</dbReference>
<keyword evidence="2" id="KW-0677">Repeat</keyword>
<keyword evidence="3" id="KW-1015">Disulfide bond</keyword>
<reference evidence="8" key="1">
    <citation type="submission" date="2025-08" db="UniProtKB">
        <authorList>
            <consortium name="Ensembl"/>
        </authorList>
    </citation>
    <scope>IDENTIFICATION</scope>
</reference>
<feature type="domain" description="Ig-like" evidence="6">
    <location>
        <begin position="278"/>
        <end position="367"/>
    </location>
</feature>
<dbReference type="Pfam" id="PF00041">
    <property type="entry name" value="fn3"/>
    <property type="match status" value="1"/>
</dbReference>
<dbReference type="FunFam" id="2.60.40.10:FF:000636">
    <property type="entry name" value="Neural cell adhesion molecule 2"/>
    <property type="match status" value="1"/>
</dbReference>
<dbReference type="SUPFAM" id="SSF49265">
    <property type="entry name" value="Fibronectin type III"/>
    <property type="match status" value="1"/>
</dbReference>
<feature type="domain" description="Fibronectin type-III" evidence="7">
    <location>
        <begin position="469"/>
        <end position="564"/>
    </location>
</feature>
<keyword evidence="5" id="KW-0812">Transmembrane</keyword>
<dbReference type="PANTHER" id="PTHR12231:SF231">
    <property type="entry name" value="NEURAL CELL ADHESION MOLECULE 2"/>
    <property type="match status" value="1"/>
</dbReference>
<dbReference type="Ensembl" id="ENSOMET00000002483.1">
    <property type="protein sequence ID" value="ENSOMEP00000008416.1"/>
    <property type="gene ID" value="ENSOMEG00000009610.1"/>
</dbReference>
<dbReference type="Pfam" id="PF13927">
    <property type="entry name" value="Ig_3"/>
    <property type="match status" value="1"/>
</dbReference>
<dbReference type="InterPro" id="IPR051170">
    <property type="entry name" value="Neural/epithelial_adhesion"/>
</dbReference>
<feature type="domain" description="Ig-like" evidence="6">
    <location>
        <begin position="103"/>
        <end position="193"/>
    </location>
</feature>
<dbReference type="InterPro" id="IPR003599">
    <property type="entry name" value="Ig_sub"/>
</dbReference>
<keyword evidence="5" id="KW-0472">Membrane</keyword>
<name>A0A3B3BS11_ORYME</name>
<dbReference type="SUPFAM" id="SSF48726">
    <property type="entry name" value="Immunoglobulin"/>
    <property type="match status" value="3"/>
</dbReference>
<dbReference type="AlphaFoldDB" id="A0A3B3BS11"/>
<organism evidence="8 9">
    <name type="scientific">Oryzias melastigma</name>
    <name type="common">Marine medaka</name>
    <dbReference type="NCBI Taxonomy" id="30732"/>
    <lineage>
        <taxon>Eukaryota</taxon>
        <taxon>Metazoa</taxon>
        <taxon>Chordata</taxon>
        <taxon>Craniata</taxon>
        <taxon>Vertebrata</taxon>
        <taxon>Euteleostomi</taxon>
        <taxon>Actinopterygii</taxon>
        <taxon>Neopterygii</taxon>
        <taxon>Teleostei</taxon>
        <taxon>Neoteleostei</taxon>
        <taxon>Acanthomorphata</taxon>
        <taxon>Ovalentaria</taxon>
        <taxon>Atherinomorphae</taxon>
        <taxon>Beloniformes</taxon>
        <taxon>Adrianichthyidae</taxon>
        <taxon>Oryziinae</taxon>
        <taxon>Oryzias</taxon>
    </lineage>
</organism>
<feature type="domain" description="Ig-like" evidence="6">
    <location>
        <begin position="200"/>
        <end position="275"/>
    </location>
</feature>